<organism evidence="1 2">
    <name type="scientific">Emticicia aquatica</name>
    <dbReference type="NCBI Taxonomy" id="1681835"/>
    <lineage>
        <taxon>Bacteria</taxon>
        <taxon>Pseudomonadati</taxon>
        <taxon>Bacteroidota</taxon>
        <taxon>Cytophagia</taxon>
        <taxon>Cytophagales</taxon>
        <taxon>Leadbetterellaceae</taxon>
        <taxon>Emticicia</taxon>
    </lineage>
</organism>
<comment type="caution">
    <text evidence="1">The sequence shown here is derived from an EMBL/GenBank/DDBJ whole genome shotgun (WGS) entry which is preliminary data.</text>
</comment>
<dbReference type="InterPro" id="IPR058595">
    <property type="entry name" value="Avidin-like"/>
</dbReference>
<evidence type="ECO:0008006" key="3">
    <source>
        <dbReference type="Google" id="ProtNLM"/>
    </source>
</evidence>
<reference evidence="1" key="1">
    <citation type="submission" date="2021-12" db="EMBL/GenBank/DDBJ databases">
        <authorList>
            <person name="Rodrigo-Torres L."/>
            <person name="Arahal R. D."/>
            <person name="Lucena T."/>
        </authorList>
    </citation>
    <scope>NUCLEOTIDE SEQUENCE</scope>
    <source>
        <strain evidence="1">CECT 8858</strain>
    </source>
</reference>
<sequence length="118" mass="13543">MSNILINYHQKTFQSITNTINGEVSEETLFYYQQKDNIVWAEYSGGAIIKGFLIAKVLENSVLDMRYEHINKSGELMTGICVSRPEILADGRVRLYEKWQWTSGDFSSGESIIEEIIK</sequence>
<protein>
    <recommendedName>
        <fullName evidence="3">N-acetylglutamate synthase</fullName>
    </recommendedName>
</protein>
<dbReference type="Pfam" id="PF26421">
    <property type="entry name" value="Avidin_like"/>
    <property type="match status" value="1"/>
</dbReference>
<dbReference type="EMBL" id="CAKLPY010000003">
    <property type="protein sequence ID" value="CAH0997316.1"/>
    <property type="molecule type" value="Genomic_DNA"/>
</dbReference>
<accession>A0ABM9AVA6</accession>
<name>A0ABM9AVA6_9BACT</name>
<evidence type="ECO:0000313" key="1">
    <source>
        <dbReference type="EMBL" id="CAH0997316.1"/>
    </source>
</evidence>
<evidence type="ECO:0000313" key="2">
    <source>
        <dbReference type="Proteomes" id="UP000837932"/>
    </source>
</evidence>
<dbReference type="Proteomes" id="UP000837932">
    <property type="component" value="Unassembled WGS sequence"/>
</dbReference>
<keyword evidence="2" id="KW-1185">Reference proteome</keyword>
<dbReference type="RefSeq" id="WP_238807976.1">
    <property type="nucleotide sequence ID" value="NZ_CAKLPY010000003.1"/>
</dbReference>
<gene>
    <name evidence="1" type="ORF">EMA8858_03447</name>
</gene>
<proteinExistence type="predicted"/>